<evidence type="ECO:0000313" key="2">
    <source>
        <dbReference type="Proteomes" id="UP001470230"/>
    </source>
</evidence>
<comment type="caution">
    <text evidence="1">The sequence shown here is derived from an EMBL/GenBank/DDBJ whole genome shotgun (WGS) entry which is preliminary data.</text>
</comment>
<keyword evidence="2" id="KW-1185">Reference proteome</keyword>
<name>A0ABR2L2P6_9EUKA</name>
<protein>
    <submittedName>
        <fullName evidence="1">Uncharacterized protein</fullName>
    </submittedName>
</protein>
<reference evidence="1 2" key="1">
    <citation type="submission" date="2024-04" db="EMBL/GenBank/DDBJ databases">
        <title>Tritrichomonas musculus Genome.</title>
        <authorList>
            <person name="Alves-Ferreira E."/>
            <person name="Grigg M."/>
            <person name="Lorenzi H."/>
            <person name="Galac M."/>
        </authorList>
    </citation>
    <scope>NUCLEOTIDE SEQUENCE [LARGE SCALE GENOMIC DNA]</scope>
    <source>
        <strain evidence="1 2">EAF2021</strain>
    </source>
</reference>
<dbReference type="EMBL" id="JAPFFF010000002">
    <property type="protein sequence ID" value="KAK8897645.1"/>
    <property type="molecule type" value="Genomic_DNA"/>
</dbReference>
<accession>A0ABR2L2P6</accession>
<organism evidence="1 2">
    <name type="scientific">Tritrichomonas musculus</name>
    <dbReference type="NCBI Taxonomy" id="1915356"/>
    <lineage>
        <taxon>Eukaryota</taxon>
        <taxon>Metamonada</taxon>
        <taxon>Parabasalia</taxon>
        <taxon>Tritrichomonadida</taxon>
        <taxon>Tritrichomonadidae</taxon>
        <taxon>Tritrichomonas</taxon>
    </lineage>
</organism>
<dbReference type="Proteomes" id="UP001470230">
    <property type="component" value="Unassembled WGS sequence"/>
</dbReference>
<gene>
    <name evidence="1" type="ORF">M9Y10_015608</name>
</gene>
<sequence length="228" mass="27192">MGGKKHGQYKKKYENHMLGCDSKKNEEKMNSTKDDRIRMEAQLQVHIGYLDQHGIKKYQNFVGLLRCYYIKRCRIQGFIELFIKHINTIKSNTSIPPFAHRELCKTNSGEKNIILNRCAYQYPMEFNDFFKYFVNVYYQYSPKTKELLFKSFKSKIDELLKVNEYMVPKETNCNKTQTVVSNNDNSTELNDNNIFNDDKENTFLNISDDCYNDNDNDNDNDFYDFFYN</sequence>
<evidence type="ECO:0000313" key="1">
    <source>
        <dbReference type="EMBL" id="KAK8897645.1"/>
    </source>
</evidence>
<proteinExistence type="predicted"/>